<reference evidence="1 2" key="1">
    <citation type="submission" date="2024-07" db="EMBL/GenBank/DDBJ databases">
        <title>Genomic Encyclopedia of Type Strains, Phase V (KMG-V): Genome sequencing to study the core and pangenomes of soil and plant-associated prokaryotes.</title>
        <authorList>
            <person name="Whitman W."/>
        </authorList>
    </citation>
    <scope>NUCLEOTIDE SEQUENCE [LARGE SCALE GENOMIC DNA]</scope>
    <source>
        <strain evidence="1 2">USDA 415</strain>
    </source>
</reference>
<protein>
    <submittedName>
        <fullName evidence="1">Uncharacterized protein</fullName>
    </submittedName>
</protein>
<evidence type="ECO:0000313" key="1">
    <source>
        <dbReference type="EMBL" id="MEY9317481.1"/>
    </source>
</evidence>
<sequence>MSTPEPEPWRDPERYKTGKLTICLGCGNSCRKTHWGAWCYGCNVERIERINKTFADLMK</sequence>
<proteinExistence type="predicted"/>
<organism evidence="1 2">
    <name type="scientific">Bradyrhizobium elkanii</name>
    <dbReference type="NCBI Taxonomy" id="29448"/>
    <lineage>
        <taxon>Bacteria</taxon>
        <taxon>Pseudomonadati</taxon>
        <taxon>Pseudomonadota</taxon>
        <taxon>Alphaproteobacteria</taxon>
        <taxon>Hyphomicrobiales</taxon>
        <taxon>Nitrobacteraceae</taxon>
        <taxon>Bradyrhizobium</taxon>
    </lineage>
</organism>
<keyword evidence="2" id="KW-1185">Reference proteome</keyword>
<dbReference type="EMBL" id="JBGBZA010000002">
    <property type="protein sequence ID" value="MEY9317481.1"/>
    <property type="molecule type" value="Genomic_DNA"/>
</dbReference>
<dbReference type="Proteomes" id="UP001565471">
    <property type="component" value="Unassembled WGS sequence"/>
</dbReference>
<accession>A0ABV4F2H8</accession>
<evidence type="ECO:0000313" key="2">
    <source>
        <dbReference type="Proteomes" id="UP001565471"/>
    </source>
</evidence>
<name>A0ABV4F2H8_BRAEL</name>
<gene>
    <name evidence="1" type="ORF">ABIF29_004280</name>
</gene>
<comment type="caution">
    <text evidence="1">The sequence shown here is derived from an EMBL/GenBank/DDBJ whole genome shotgun (WGS) entry which is preliminary data.</text>
</comment>
<dbReference type="RefSeq" id="WP_259265675.1">
    <property type="nucleotide sequence ID" value="NZ_CP126026.1"/>
</dbReference>